<sequence>MGVQFLSDEQAIAMLRIWSNAGHDLTTVAKFKTDDASKKILLMLPGYVCNNWYQVGLPCTDFKDAMSHFGELLDVVVLD</sequence>
<dbReference type="AlphaFoldDB" id="A0A486XU28"/>
<reference evidence="1" key="1">
    <citation type="submission" date="2019-04" db="EMBL/GenBank/DDBJ databases">
        <authorList>
            <person name="Brambilla D."/>
        </authorList>
    </citation>
    <scope>NUCLEOTIDE SEQUENCE</scope>
    <source>
        <strain evidence="1">BAL1</strain>
    </source>
</reference>
<organism evidence="1">
    <name type="scientific">Rheinheimera sp. BAL341</name>
    <dbReference type="NCBI Taxonomy" id="1708203"/>
    <lineage>
        <taxon>Bacteria</taxon>
        <taxon>Pseudomonadati</taxon>
        <taxon>Pseudomonadota</taxon>
        <taxon>Gammaproteobacteria</taxon>
        <taxon>Chromatiales</taxon>
        <taxon>Chromatiaceae</taxon>
        <taxon>Rheinheimera</taxon>
    </lineage>
</organism>
<dbReference type="EMBL" id="CAAJGR010000014">
    <property type="protein sequence ID" value="VHO05914.1"/>
    <property type="molecule type" value="Genomic_DNA"/>
</dbReference>
<name>A0A486XU28_9GAMM</name>
<evidence type="ECO:0000313" key="1">
    <source>
        <dbReference type="EMBL" id="VHO05914.1"/>
    </source>
</evidence>
<proteinExistence type="predicted"/>
<accession>A0A486XU28</accession>
<protein>
    <submittedName>
        <fullName evidence="1">Uncharacterized protein</fullName>
    </submittedName>
</protein>
<gene>
    <name evidence="1" type="ORF">BAL341_2991</name>
</gene>